<dbReference type="EMBL" id="CP002372">
    <property type="protein sequence ID" value="ADT83863.1"/>
    <property type="molecule type" value="Genomic_DNA"/>
</dbReference>
<dbReference type="SUPFAM" id="SSF53756">
    <property type="entry name" value="UDP-Glycosyltransferase/glycogen phosphorylase"/>
    <property type="match status" value="1"/>
</dbReference>
<dbReference type="OrthoDB" id="132546at2157"/>
<evidence type="ECO:0000259" key="3">
    <source>
        <dbReference type="Pfam" id="PF13439"/>
    </source>
</evidence>
<evidence type="ECO:0000256" key="1">
    <source>
        <dbReference type="ARBA" id="ARBA00022679"/>
    </source>
</evidence>
<keyword evidence="5" id="KW-1185">Reference proteome</keyword>
<dbReference type="KEGG" id="tba:TERMP_00886"/>
<accession>F0LLT6</accession>
<protein>
    <submittedName>
        <fullName evidence="4">Glycosyltransferase</fullName>
    </submittedName>
</protein>
<evidence type="ECO:0000313" key="4">
    <source>
        <dbReference type="EMBL" id="ADT83863.1"/>
    </source>
</evidence>
<dbReference type="Proteomes" id="UP000007478">
    <property type="component" value="Chromosome"/>
</dbReference>
<dbReference type="PATRIC" id="fig|391623.17.peg.889"/>
<dbReference type="PANTHER" id="PTHR46401:SF2">
    <property type="entry name" value="GLYCOSYLTRANSFERASE WBBK-RELATED"/>
    <property type="match status" value="1"/>
</dbReference>
<gene>
    <name evidence="4" type="ordered locus">TERMP_00886</name>
</gene>
<dbReference type="RefSeq" id="WP_013467161.1">
    <property type="nucleotide sequence ID" value="NC_014804.1"/>
</dbReference>
<evidence type="ECO:0000313" key="5">
    <source>
        <dbReference type="Proteomes" id="UP000007478"/>
    </source>
</evidence>
<dbReference type="Pfam" id="PF13439">
    <property type="entry name" value="Glyco_transf_4"/>
    <property type="match status" value="1"/>
</dbReference>
<dbReference type="Gene3D" id="3.40.50.2000">
    <property type="entry name" value="Glycogen Phosphorylase B"/>
    <property type="match status" value="2"/>
</dbReference>
<dbReference type="GO" id="GO:0016757">
    <property type="term" value="F:glycosyltransferase activity"/>
    <property type="evidence" value="ECO:0007669"/>
    <property type="project" value="InterPro"/>
</dbReference>
<dbReference type="AlphaFoldDB" id="F0LLT6"/>
<feature type="domain" description="Glycosyltransferase subfamily 4-like N-terminal" evidence="3">
    <location>
        <begin position="17"/>
        <end position="177"/>
    </location>
</feature>
<dbReference type="CDD" id="cd03801">
    <property type="entry name" value="GT4_PimA-like"/>
    <property type="match status" value="1"/>
</dbReference>
<dbReference type="GeneID" id="10041204"/>
<sequence length="366" mass="42594">MRILILNWREINDPLAGGAEKYLYEIGKRIAKMGHSVVFFGREYYPQIPKKDKINEIKIVRGGNKFTVYLWALWYLAKNRKKFDVVIDSENGIPFFSPLVFNNVICVMHHVHLDVFDKELSFPLNLVGKFLEGRLMPYIYKNKLFVSVSPSTKKEIIERLKIKPEQIKIVYNGVDYEKLSTQSIISKFKDPTVIYFGRVKRYKRIDHVIRALALTKRKIKNVKLIIAGKMDNNICNELKKLADELNVYVEWYSNVENSLKNELLSKSWIYVITSLKEGWGISVIEANACGTPVVSYDVPGLRDSVRNSYNGILVRNGNIKALSKVIICLLENPKVRKKLSHNARKWAKRFSWERSMQYIIQIISER</sequence>
<feature type="domain" description="Glycosyl transferase family 1" evidence="2">
    <location>
        <begin position="188"/>
        <end position="346"/>
    </location>
</feature>
<keyword evidence="1" id="KW-0808">Transferase</keyword>
<dbReference type="HOGENOM" id="CLU_009583_2_2_2"/>
<dbReference type="eggNOG" id="arCOG01403">
    <property type="taxonomic scope" value="Archaea"/>
</dbReference>
<proteinExistence type="predicted"/>
<organism evidence="4 5">
    <name type="scientific">Thermococcus barophilus (strain DSM 11836 / MP)</name>
    <dbReference type="NCBI Taxonomy" id="391623"/>
    <lineage>
        <taxon>Archaea</taxon>
        <taxon>Methanobacteriati</taxon>
        <taxon>Methanobacteriota</taxon>
        <taxon>Thermococci</taxon>
        <taxon>Thermococcales</taxon>
        <taxon>Thermococcaceae</taxon>
        <taxon>Thermococcus</taxon>
    </lineage>
</organism>
<dbReference type="InterPro" id="IPR001296">
    <property type="entry name" value="Glyco_trans_1"/>
</dbReference>
<dbReference type="Pfam" id="PF00534">
    <property type="entry name" value="Glycos_transf_1"/>
    <property type="match status" value="1"/>
</dbReference>
<reference evidence="4 5" key="1">
    <citation type="journal article" date="2011" name="J. Bacteriol.">
        <title>Complete genome sequence of the hyperthermophilic, piezophilic, heterotrophic, and carboxydotrophic archaeon Thermococcus barophilus MP.</title>
        <authorList>
            <person name="Vannier P."/>
            <person name="Marteinsson V.T."/>
            <person name="Fridjonsson O.H."/>
            <person name="Oger P."/>
            <person name="Jebbar M."/>
        </authorList>
    </citation>
    <scope>NUCLEOTIDE SEQUENCE [LARGE SCALE GENOMIC DNA]</scope>
    <source>
        <strain evidence="5">DSM 11836 / MP</strain>
    </source>
</reference>
<dbReference type="PANTHER" id="PTHR46401">
    <property type="entry name" value="GLYCOSYLTRANSFERASE WBBK-RELATED"/>
    <property type="match status" value="1"/>
</dbReference>
<dbReference type="InterPro" id="IPR028098">
    <property type="entry name" value="Glyco_trans_4-like_N"/>
</dbReference>
<name>F0LLT6_THEBM</name>
<evidence type="ECO:0000259" key="2">
    <source>
        <dbReference type="Pfam" id="PF00534"/>
    </source>
</evidence>